<name>A0A644VQS4_9ZZZZ</name>
<accession>A0A644VQS4</accession>
<sequence length="396" mass="44235">MNEKYYVEVGSNQRNHFGEYICGDVFLSKRIKEEGRLISVLADGMGHGVKANVLGTLTATLALGFSEEYKDAQTIGNIIMTTLPVCSERKISYATFTIVDVDNGQVNILEYDNPICLVMRGANIMELEWEELSLDCKNVFGEPQAIKSCRFIPEKEDRIIFISDGVTQSGMGSAELMLGWTREKYVEYVKETILHDRNISASKLAQKVVNRAYSNDNFRSKDDTSCGVIYFRNPRKMIIATGPPFRKESDVEFAQAVKNFDGKKVICGATTTDIISRELGIEVDDNVEATDPTLPPMSKMEGIDLVTEGILTLNKVVTILSNNTESTLNLGNGPADQIVKLILDNDEIVIMVGTKINEAHHDPTLGVEVEIRRATIKRLEDVLEKKFMKEVIVQYI</sequence>
<gene>
    <name evidence="2" type="ORF">SDC9_38886</name>
</gene>
<feature type="domain" description="PPM-type phosphatase" evidence="1">
    <location>
        <begin position="34"/>
        <end position="229"/>
    </location>
</feature>
<comment type="caution">
    <text evidence="2">The sequence shown here is derived from an EMBL/GenBank/DDBJ whole genome shotgun (WGS) entry which is preliminary data.</text>
</comment>
<evidence type="ECO:0000313" key="2">
    <source>
        <dbReference type="EMBL" id="MPL92773.1"/>
    </source>
</evidence>
<dbReference type="Gene3D" id="3.60.40.10">
    <property type="entry name" value="PPM-type phosphatase domain"/>
    <property type="match status" value="1"/>
</dbReference>
<organism evidence="2">
    <name type="scientific">bioreactor metagenome</name>
    <dbReference type="NCBI Taxonomy" id="1076179"/>
    <lineage>
        <taxon>unclassified sequences</taxon>
        <taxon>metagenomes</taxon>
        <taxon>ecological metagenomes</taxon>
    </lineage>
</organism>
<protein>
    <recommendedName>
        <fullName evidence="1">PPM-type phosphatase domain-containing protein</fullName>
    </recommendedName>
</protein>
<dbReference type="EMBL" id="VSSQ01000370">
    <property type="protein sequence ID" value="MPL92773.1"/>
    <property type="molecule type" value="Genomic_DNA"/>
</dbReference>
<dbReference type="Pfam" id="PF07228">
    <property type="entry name" value="SpoIIE"/>
    <property type="match status" value="1"/>
</dbReference>
<evidence type="ECO:0000259" key="1">
    <source>
        <dbReference type="Pfam" id="PF07228"/>
    </source>
</evidence>
<dbReference type="InterPro" id="IPR036457">
    <property type="entry name" value="PPM-type-like_dom_sf"/>
</dbReference>
<dbReference type="SUPFAM" id="SSF81606">
    <property type="entry name" value="PP2C-like"/>
    <property type="match status" value="1"/>
</dbReference>
<reference evidence="2" key="1">
    <citation type="submission" date="2019-08" db="EMBL/GenBank/DDBJ databases">
        <authorList>
            <person name="Kucharzyk K."/>
            <person name="Murdoch R.W."/>
            <person name="Higgins S."/>
            <person name="Loffler F."/>
        </authorList>
    </citation>
    <scope>NUCLEOTIDE SEQUENCE</scope>
</reference>
<dbReference type="InterPro" id="IPR001932">
    <property type="entry name" value="PPM-type_phosphatase-like_dom"/>
</dbReference>
<proteinExistence type="predicted"/>
<dbReference type="AlphaFoldDB" id="A0A644VQS4"/>